<sequence length="72" mass="8569">MILIRAQGLKHIFRVCGQYLIELKHFLKHNITNDLLNLNQKITKSNLLYNSFYQYLAKLTKNVLVIILTYFN</sequence>
<gene>
    <name evidence="1" type="ORF">BpHYR1_026189</name>
</gene>
<dbReference type="EMBL" id="REGN01000113">
    <property type="protein sequence ID" value="RNA44384.1"/>
    <property type="molecule type" value="Genomic_DNA"/>
</dbReference>
<proteinExistence type="predicted"/>
<protein>
    <submittedName>
        <fullName evidence="1">Uncharacterized protein</fullName>
    </submittedName>
</protein>
<accession>A0A3M7T8I9</accession>
<dbReference type="AlphaFoldDB" id="A0A3M7T8I9"/>
<dbReference type="Proteomes" id="UP000276133">
    <property type="component" value="Unassembled WGS sequence"/>
</dbReference>
<reference evidence="1 2" key="1">
    <citation type="journal article" date="2018" name="Sci. Rep.">
        <title>Genomic signatures of local adaptation to the degree of environmental predictability in rotifers.</title>
        <authorList>
            <person name="Franch-Gras L."/>
            <person name="Hahn C."/>
            <person name="Garcia-Roger E.M."/>
            <person name="Carmona M.J."/>
            <person name="Serra M."/>
            <person name="Gomez A."/>
        </authorList>
    </citation>
    <scope>NUCLEOTIDE SEQUENCE [LARGE SCALE GENOMIC DNA]</scope>
    <source>
        <strain evidence="1">HYR1</strain>
    </source>
</reference>
<evidence type="ECO:0000313" key="2">
    <source>
        <dbReference type="Proteomes" id="UP000276133"/>
    </source>
</evidence>
<keyword evidence="2" id="KW-1185">Reference proteome</keyword>
<evidence type="ECO:0000313" key="1">
    <source>
        <dbReference type="EMBL" id="RNA44384.1"/>
    </source>
</evidence>
<name>A0A3M7T8I9_BRAPC</name>
<organism evidence="1 2">
    <name type="scientific">Brachionus plicatilis</name>
    <name type="common">Marine rotifer</name>
    <name type="synonym">Brachionus muelleri</name>
    <dbReference type="NCBI Taxonomy" id="10195"/>
    <lineage>
        <taxon>Eukaryota</taxon>
        <taxon>Metazoa</taxon>
        <taxon>Spiralia</taxon>
        <taxon>Gnathifera</taxon>
        <taxon>Rotifera</taxon>
        <taxon>Eurotatoria</taxon>
        <taxon>Monogononta</taxon>
        <taxon>Pseudotrocha</taxon>
        <taxon>Ploima</taxon>
        <taxon>Brachionidae</taxon>
        <taxon>Brachionus</taxon>
    </lineage>
</organism>
<comment type="caution">
    <text evidence="1">The sequence shown here is derived from an EMBL/GenBank/DDBJ whole genome shotgun (WGS) entry which is preliminary data.</text>
</comment>